<dbReference type="SUPFAM" id="SSF53137">
    <property type="entry name" value="Translational machinery components"/>
    <property type="match status" value="1"/>
</dbReference>
<dbReference type="InterPro" id="IPR007309">
    <property type="entry name" value="TFIIIC_Bblock-bd"/>
</dbReference>
<dbReference type="PANTHER" id="PTHR15180:SF1">
    <property type="entry name" value="GENERAL TRANSCRIPTION FACTOR 3C POLYPEPTIDE 1"/>
    <property type="match status" value="1"/>
</dbReference>
<gene>
    <name evidence="7" type="ORF">O181_090357</name>
</gene>
<dbReference type="Pfam" id="PF04182">
    <property type="entry name" value="B-block_TFIIIC"/>
    <property type="match status" value="1"/>
</dbReference>
<evidence type="ECO:0000256" key="3">
    <source>
        <dbReference type="ARBA" id="ARBA00023125"/>
    </source>
</evidence>
<keyword evidence="8" id="KW-1185">Reference proteome</keyword>
<keyword evidence="5" id="KW-0539">Nucleus</keyword>
<keyword evidence="2" id="KW-0597">Phosphoprotein</keyword>
<evidence type="ECO:0000256" key="5">
    <source>
        <dbReference type="ARBA" id="ARBA00023242"/>
    </source>
</evidence>
<dbReference type="GO" id="GO:0003677">
    <property type="term" value="F:DNA binding"/>
    <property type="evidence" value="ECO:0007669"/>
    <property type="project" value="UniProtKB-KW"/>
</dbReference>
<evidence type="ECO:0000313" key="7">
    <source>
        <dbReference type="EMBL" id="MBW0550642.1"/>
    </source>
</evidence>
<sequence length="206" mass="23255">MIIVASPGDMKDSVFEGIFCQAMREKNKVILTSKSKFQRIHSPSIHIQSLIESPQMTAYVYQVLCIVAQEREAGATVIELSKKLKHDQKSLFHFVTVLIDLQLVVKFRADQHKAWTNCVVHRRYLNTSKWYKISDKKDNSPVASTSQPDTLQLTCEPAGTTQPPITKGLTFLKRSFVKITVKEGGMKMLQIQYNGCGIRKADIGIL</sequence>
<evidence type="ECO:0000256" key="2">
    <source>
        <dbReference type="ARBA" id="ARBA00022553"/>
    </source>
</evidence>
<dbReference type="InterPro" id="IPR036390">
    <property type="entry name" value="WH_DNA-bd_sf"/>
</dbReference>
<dbReference type="PANTHER" id="PTHR15180">
    <property type="entry name" value="GENERAL TRANSCRIPTION FACTOR 3C POLYPEPTIDE 1"/>
    <property type="match status" value="1"/>
</dbReference>
<dbReference type="InterPro" id="IPR044210">
    <property type="entry name" value="Tfc3-like"/>
</dbReference>
<dbReference type="Gene3D" id="3.30.420.60">
    <property type="entry name" value="eRF1 domain 2"/>
    <property type="match status" value="1"/>
</dbReference>
<protein>
    <recommendedName>
        <fullName evidence="6">B-block binding subunit of TFIIIC domain-containing protein</fullName>
    </recommendedName>
</protein>
<reference evidence="7" key="1">
    <citation type="submission" date="2021-03" db="EMBL/GenBank/DDBJ databases">
        <title>Draft genome sequence of rust myrtle Austropuccinia psidii MF-1, a brazilian biotype.</title>
        <authorList>
            <person name="Quecine M.C."/>
            <person name="Pachon D.M.R."/>
            <person name="Bonatelli M.L."/>
            <person name="Correr F.H."/>
            <person name="Franceschini L.M."/>
            <person name="Leite T.F."/>
            <person name="Margarido G.R.A."/>
            <person name="Almeida C.A."/>
            <person name="Ferrarezi J.A."/>
            <person name="Labate C.A."/>
        </authorList>
    </citation>
    <scope>NUCLEOTIDE SEQUENCE</scope>
    <source>
        <strain evidence="7">MF-1</strain>
    </source>
</reference>
<dbReference type="GO" id="GO:0006384">
    <property type="term" value="P:transcription initiation at RNA polymerase III promoter"/>
    <property type="evidence" value="ECO:0007669"/>
    <property type="project" value="InterPro"/>
</dbReference>
<proteinExistence type="predicted"/>
<dbReference type="Proteomes" id="UP000765509">
    <property type="component" value="Unassembled WGS sequence"/>
</dbReference>
<evidence type="ECO:0000256" key="4">
    <source>
        <dbReference type="ARBA" id="ARBA00023163"/>
    </source>
</evidence>
<comment type="subcellular location">
    <subcellularLocation>
        <location evidence="1">Nucleus</location>
    </subcellularLocation>
</comment>
<name>A0A9Q3P7L6_9BASI</name>
<dbReference type="AlphaFoldDB" id="A0A9Q3P7L6"/>
<dbReference type="SUPFAM" id="SSF46785">
    <property type="entry name" value="Winged helix' DNA-binding domain"/>
    <property type="match status" value="1"/>
</dbReference>
<comment type="caution">
    <text evidence="7">The sequence shown here is derived from an EMBL/GenBank/DDBJ whole genome shotgun (WGS) entry which is preliminary data.</text>
</comment>
<evidence type="ECO:0000259" key="6">
    <source>
        <dbReference type="Pfam" id="PF04182"/>
    </source>
</evidence>
<evidence type="ECO:0000313" key="8">
    <source>
        <dbReference type="Proteomes" id="UP000765509"/>
    </source>
</evidence>
<dbReference type="InterPro" id="IPR042226">
    <property type="entry name" value="eFR1_2_sf"/>
</dbReference>
<dbReference type="GO" id="GO:0042791">
    <property type="term" value="P:5S class rRNA transcription by RNA polymerase III"/>
    <property type="evidence" value="ECO:0007669"/>
    <property type="project" value="TreeGrafter"/>
</dbReference>
<accession>A0A9Q3P7L6</accession>
<dbReference type="GO" id="GO:0000127">
    <property type="term" value="C:transcription factor TFIIIC complex"/>
    <property type="evidence" value="ECO:0007669"/>
    <property type="project" value="InterPro"/>
</dbReference>
<evidence type="ECO:0000256" key="1">
    <source>
        <dbReference type="ARBA" id="ARBA00004123"/>
    </source>
</evidence>
<dbReference type="GO" id="GO:0005634">
    <property type="term" value="C:nucleus"/>
    <property type="evidence" value="ECO:0007669"/>
    <property type="project" value="UniProtKB-SubCell"/>
</dbReference>
<dbReference type="OrthoDB" id="10263226at2759"/>
<feature type="domain" description="B-block binding subunit of TFIIIC" evidence="6">
    <location>
        <begin position="60"/>
        <end position="125"/>
    </location>
</feature>
<organism evidence="7 8">
    <name type="scientific">Austropuccinia psidii MF-1</name>
    <dbReference type="NCBI Taxonomy" id="1389203"/>
    <lineage>
        <taxon>Eukaryota</taxon>
        <taxon>Fungi</taxon>
        <taxon>Dikarya</taxon>
        <taxon>Basidiomycota</taxon>
        <taxon>Pucciniomycotina</taxon>
        <taxon>Pucciniomycetes</taxon>
        <taxon>Pucciniales</taxon>
        <taxon>Sphaerophragmiaceae</taxon>
        <taxon>Austropuccinia</taxon>
    </lineage>
</organism>
<keyword evidence="3" id="KW-0238">DNA-binding</keyword>
<keyword evidence="4" id="KW-0804">Transcription</keyword>
<dbReference type="EMBL" id="AVOT02056278">
    <property type="protein sequence ID" value="MBW0550642.1"/>
    <property type="molecule type" value="Genomic_DNA"/>
</dbReference>